<dbReference type="EMBL" id="SSTM01000006">
    <property type="protein sequence ID" value="TJW09857.1"/>
    <property type="molecule type" value="Genomic_DNA"/>
</dbReference>
<name>A0A4T9TCS4_9ACTN</name>
<evidence type="ECO:0000313" key="1">
    <source>
        <dbReference type="EMBL" id="MBB3171452.1"/>
    </source>
</evidence>
<reference evidence="2 3" key="1">
    <citation type="submission" date="2019-04" db="EMBL/GenBank/DDBJ databases">
        <title>Microbes associate with the intestines of laboratory mice.</title>
        <authorList>
            <person name="Navarre W."/>
            <person name="Wong E."/>
            <person name="Huang K.C."/>
            <person name="Tropini C."/>
            <person name="Ng K."/>
            <person name="Yu B."/>
        </authorList>
    </citation>
    <scope>NUCLEOTIDE SEQUENCE [LARGE SCALE GENOMIC DNA]</scope>
    <source>
        <strain evidence="2 3">NM48_B13</strain>
    </source>
</reference>
<evidence type="ECO:0000313" key="2">
    <source>
        <dbReference type="EMBL" id="TJW09857.1"/>
    </source>
</evidence>
<evidence type="ECO:0000313" key="4">
    <source>
        <dbReference type="Proteomes" id="UP000530850"/>
    </source>
</evidence>
<protein>
    <submittedName>
        <fullName evidence="2">Uncharacterized protein</fullName>
    </submittedName>
</protein>
<reference evidence="1 4" key="2">
    <citation type="submission" date="2020-08" db="EMBL/GenBank/DDBJ databases">
        <title>Sequencing the genomes of 1000 actinobacteria strains.</title>
        <authorList>
            <person name="Klenk H.-P."/>
        </authorList>
    </citation>
    <scope>NUCLEOTIDE SEQUENCE [LARGE SCALE GENOMIC DNA]</scope>
    <source>
        <strain evidence="1 4">DSM 22242</strain>
    </source>
</reference>
<dbReference type="GeneID" id="93356666"/>
<dbReference type="EMBL" id="JACHYA010000003">
    <property type="protein sequence ID" value="MBB3171452.1"/>
    <property type="molecule type" value="Genomic_DNA"/>
</dbReference>
<gene>
    <name evidence="2" type="ORF">E5982_08410</name>
    <name evidence="1" type="ORF">FHR31_001270</name>
</gene>
<evidence type="ECO:0000313" key="3">
    <source>
        <dbReference type="Proteomes" id="UP000309454"/>
    </source>
</evidence>
<comment type="caution">
    <text evidence="2">The sequence shown here is derived from an EMBL/GenBank/DDBJ whole genome shotgun (WGS) entry which is preliminary data.</text>
</comment>
<sequence length="226" mass="24726">MPLPRPSVVIKAFLEPQLCSEAMECEFKRSFMIIAQSLVEPLPDEEAGEGNCLRLCVRMHRPYWDCTDPAAQELWEGSLSLWLENLLRNLNNTMRTFNQVLHPAGADNLDFASVELEFGGNVSVRFALADNRLPESAAAMVEELRRLMADGSFGEGEVATVAIPSAASLAARRAALEEAAMAAEECEAEGEGEPAPVSDIPLDYNAWGISFSDGRQQEYAFQGGIN</sequence>
<dbReference type="Proteomes" id="UP000309454">
    <property type="component" value="Unassembled WGS sequence"/>
</dbReference>
<proteinExistence type="predicted"/>
<dbReference type="OrthoDB" id="3176577at2"/>
<accession>A0A4T9TCS4</accession>
<organism evidence="2 3">
    <name type="scientific">Parvibacter caecicola</name>
    <dbReference type="NCBI Taxonomy" id="747645"/>
    <lineage>
        <taxon>Bacteria</taxon>
        <taxon>Bacillati</taxon>
        <taxon>Actinomycetota</taxon>
        <taxon>Coriobacteriia</taxon>
        <taxon>Coriobacteriales</taxon>
        <taxon>Coriobacteriaceae</taxon>
        <taxon>Parvibacter</taxon>
    </lineage>
</organism>
<keyword evidence="3" id="KW-1185">Reference proteome</keyword>
<dbReference type="RefSeq" id="WP_136846098.1">
    <property type="nucleotide sequence ID" value="NZ_JACHYA010000003.1"/>
</dbReference>
<dbReference type="Proteomes" id="UP000530850">
    <property type="component" value="Unassembled WGS sequence"/>
</dbReference>
<dbReference type="AlphaFoldDB" id="A0A4T9TCS4"/>